<organism evidence="1 2">
    <name type="scientific">Ensete ventricosum</name>
    <name type="common">Abyssinian banana</name>
    <name type="synonym">Musa ensete</name>
    <dbReference type="NCBI Taxonomy" id="4639"/>
    <lineage>
        <taxon>Eukaryota</taxon>
        <taxon>Viridiplantae</taxon>
        <taxon>Streptophyta</taxon>
        <taxon>Embryophyta</taxon>
        <taxon>Tracheophyta</taxon>
        <taxon>Spermatophyta</taxon>
        <taxon>Magnoliopsida</taxon>
        <taxon>Liliopsida</taxon>
        <taxon>Zingiberales</taxon>
        <taxon>Musaceae</taxon>
        <taxon>Ensete</taxon>
    </lineage>
</organism>
<evidence type="ECO:0000313" key="1">
    <source>
        <dbReference type="EMBL" id="RRT79360.1"/>
    </source>
</evidence>
<sequence length="96" mass="10765">MLCTARYSILERTLSRLFHIIFKGLSYCCVPLGTGGSGLLMNQYAGRLLDIASYRTIRGLSAWLRLGCGSPYRSIPAYRDLAGMVRYVGTARYARY</sequence>
<proteinExistence type="predicted"/>
<name>A0A427AT00_ENSVE</name>
<evidence type="ECO:0000313" key="2">
    <source>
        <dbReference type="Proteomes" id="UP000287651"/>
    </source>
</evidence>
<protein>
    <submittedName>
        <fullName evidence="1">Uncharacterized protein</fullName>
    </submittedName>
</protein>
<accession>A0A427AT00</accession>
<feature type="non-terminal residue" evidence="1">
    <location>
        <position position="96"/>
    </location>
</feature>
<comment type="caution">
    <text evidence="1">The sequence shown here is derived from an EMBL/GenBank/DDBJ whole genome shotgun (WGS) entry which is preliminary data.</text>
</comment>
<dbReference type="AlphaFoldDB" id="A0A427AT00"/>
<reference evidence="1 2" key="1">
    <citation type="journal article" date="2014" name="Agronomy (Basel)">
        <title>A Draft Genome Sequence for Ensete ventricosum, the Drought-Tolerant Tree Against Hunger.</title>
        <authorList>
            <person name="Harrison J."/>
            <person name="Moore K.A."/>
            <person name="Paszkiewicz K."/>
            <person name="Jones T."/>
            <person name="Grant M."/>
            <person name="Ambacheew D."/>
            <person name="Muzemil S."/>
            <person name="Studholme D.J."/>
        </authorList>
    </citation>
    <scope>NUCLEOTIDE SEQUENCE [LARGE SCALE GENOMIC DNA]</scope>
</reference>
<dbReference type="EMBL" id="AMZH03001421">
    <property type="protein sequence ID" value="RRT79360.1"/>
    <property type="molecule type" value="Genomic_DNA"/>
</dbReference>
<gene>
    <name evidence="1" type="ORF">B296_00025506</name>
</gene>
<dbReference type="Proteomes" id="UP000287651">
    <property type="component" value="Unassembled WGS sequence"/>
</dbReference>